<proteinExistence type="inferred from homology"/>
<keyword evidence="2" id="KW-0812">Transmembrane</keyword>
<dbReference type="GO" id="GO:0016020">
    <property type="term" value="C:membrane"/>
    <property type="evidence" value="ECO:0007669"/>
    <property type="project" value="InterPro"/>
</dbReference>
<dbReference type="Pfam" id="PF25917">
    <property type="entry name" value="BSH_RND"/>
    <property type="match status" value="1"/>
</dbReference>
<dbReference type="InterPro" id="IPR050393">
    <property type="entry name" value="MFP_Efflux_Pump"/>
</dbReference>
<dbReference type="InterPro" id="IPR006143">
    <property type="entry name" value="RND_pump_MFP"/>
</dbReference>
<evidence type="ECO:0000313" key="8">
    <source>
        <dbReference type="Proteomes" id="UP000297535"/>
    </source>
</evidence>
<dbReference type="PANTHER" id="PTHR30367:SF1">
    <property type="entry name" value="MULTIDRUG RESISTANCE PROTEIN MDTN"/>
    <property type="match status" value="1"/>
</dbReference>
<dbReference type="Gene3D" id="2.40.30.170">
    <property type="match status" value="1"/>
</dbReference>
<keyword evidence="3" id="KW-1133">Transmembrane helix</keyword>
<feature type="domain" description="p-hydroxybenzoic acid efflux pump subunit AaeA-like beta-barrel" evidence="6">
    <location>
        <begin position="174"/>
        <end position="271"/>
    </location>
</feature>
<accession>A0A4Z0NTT1</accession>
<dbReference type="NCBIfam" id="TIGR01730">
    <property type="entry name" value="RND_mfp"/>
    <property type="match status" value="1"/>
</dbReference>
<dbReference type="OrthoDB" id="9811754at2"/>
<dbReference type="InterPro" id="IPR058625">
    <property type="entry name" value="MdtA-like_BSH"/>
</dbReference>
<dbReference type="GO" id="GO:0022857">
    <property type="term" value="F:transmembrane transporter activity"/>
    <property type="evidence" value="ECO:0007669"/>
    <property type="project" value="InterPro"/>
</dbReference>
<dbReference type="PANTHER" id="PTHR30367">
    <property type="entry name" value="P-HYDROXYBENZOIC ACID EFFLUX PUMP SUBUNIT AAEA-RELATED"/>
    <property type="match status" value="1"/>
</dbReference>
<protein>
    <submittedName>
        <fullName evidence="7">HlyD family secretion protein</fullName>
    </submittedName>
</protein>
<feature type="domain" description="Multidrug resistance protein MdtA-like barrel-sandwich hybrid" evidence="5">
    <location>
        <begin position="31"/>
        <end position="170"/>
    </location>
</feature>
<evidence type="ECO:0000256" key="1">
    <source>
        <dbReference type="ARBA" id="ARBA00009477"/>
    </source>
</evidence>
<sequence length="308" mass="33054">MLGASLGLAYLAYLYYADTPWTRDGRVRVYTVQVAPEVSGTVVRLNVKDNQFVRKGDILFEIDPGTFRNAVTQAEGALDAAKAQASYLTGIADRTSRLTDLAATPQQRQTTRGQADAANATIVQMQGAFAQAQLNLERTTLRATVNGWVTNLLLQEGGFATMGQPALTLVNADSFWVEGYFEETQFPRIADGDAAHVTLMAWPRTPIRGHVTGLGRGISVSNATPGVQGLPTVNPIFTWVRLAQRVPIRIELDDVPCPIVIAAGMTANVSILDTKAPGAPPPDGRPRIGLEAGFPCGQGRVVGRKGRQ</sequence>
<dbReference type="Gene3D" id="2.40.50.100">
    <property type="match status" value="1"/>
</dbReference>
<gene>
    <name evidence="7" type="ORF">EU555_10770</name>
</gene>
<dbReference type="Pfam" id="PF25963">
    <property type="entry name" value="Beta-barrel_AAEA"/>
    <property type="match status" value="1"/>
</dbReference>
<keyword evidence="4" id="KW-0472">Membrane</keyword>
<evidence type="ECO:0000256" key="2">
    <source>
        <dbReference type="ARBA" id="ARBA00022692"/>
    </source>
</evidence>
<dbReference type="Proteomes" id="UP000297535">
    <property type="component" value="Unassembled WGS sequence"/>
</dbReference>
<organism evidence="7 8">
    <name type="scientific">Methylobacterium nonmethylotrophicum</name>
    <dbReference type="NCBI Taxonomy" id="1141884"/>
    <lineage>
        <taxon>Bacteria</taxon>
        <taxon>Pseudomonadati</taxon>
        <taxon>Pseudomonadota</taxon>
        <taxon>Alphaproteobacteria</taxon>
        <taxon>Hyphomicrobiales</taxon>
        <taxon>Methylobacteriaceae</taxon>
        <taxon>Methylobacterium</taxon>
    </lineage>
</organism>
<name>A0A4Z0NTT1_9HYPH</name>
<evidence type="ECO:0000259" key="5">
    <source>
        <dbReference type="Pfam" id="PF25917"/>
    </source>
</evidence>
<evidence type="ECO:0000256" key="3">
    <source>
        <dbReference type="ARBA" id="ARBA00022989"/>
    </source>
</evidence>
<evidence type="ECO:0000313" key="7">
    <source>
        <dbReference type="EMBL" id="TGD99875.1"/>
    </source>
</evidence>
<dbReference type="EMBL" id="SRLB01000007">
    <property type="protein sequence ID" value="TGD99875.1"/>
    <property type="molecule type" value="Genomic_DNA"/>
</dbReference>
<comment type="similarity">
    <text evidence="1">Belongs to the membrane fusion protein (MFP) (TC 8.A.1) family.</text>
</comment>
<keyword evidence="8" id="KW-1185">Reference proteome</keyword>
<reference evidence="7 8" key="1">
    <citation type="submission" date="2019-04" db="EMBL/GenBank/DDBJ databases">
        <authorList>
            <person name="Feng G."/>
            <person name="Zhu H."/>
        </authorList>
    </citation>
    <scope>NUCLEOTIDE SEQUENCE [LARGE SCALE GENOMIC DNA]</scope>
    <source>
        <strain evidence="7 8">6HR-1</strain>
    </source>
</reference>
<dbReference type="AlphaFoldDB" id="A0A4Z0NTT1"/>
<evidence type="ECO:0000256" key="4">
    <source>
        <dbReference type="ARBA" id="ARBA00023136"/>
    </source>
</evidence>
<dbReference type="InterPro" id="IPR058634">
    <property type="entry name" value="AaeA-lik-b-barrel"/>
</dbReference>
<dbReference type="SUPFAM" id="SSF111369">
    <property type="entry name" value="HlyD-like secretion proteins"/>
    <property type="match status" value="1"/>
</dbReference>
<evidence type="ECO:0000259" key="6">
    <source>
        <dbReference type="Pfam" id="PF25963"/>
    </source>
</evidence>
<comment type="caution">
    <text evidence="7">The sequence shown here is derived from an EMBL/GenBank/DDBJ whole genome shotgun (WGS) entry which is preliminary data.</text>
</comment>